<dbReference type="PROSITE" id="PS51257">
    <property type="entry name" value="PROKAR_LIPOPROTEIN"/>
    <property type="match status" value="1"/>
</dbReference>
<gene>
    <name evidence="1" type="ORF">THIOM_003768</name>
</gene>
<dbReference type="AlphaFoldDB" id="A0A176RXL6"/>
<name>A0A176RXL6_9GAMM</name>
<proteinExistence type="predicted"/>
<protein>
    <submittedName>
        <fullName evidence="1">Curli production assembly/transport component CsgG</fullName>
    </submittedName>
</protein>
<comment type="caution">
    <text evidence="1">The sequence shown here is derived from an EMBL/GenBank/DDBJ whole genome shotgun (WGS) entry which is preliminary data.</text>
</comment>
<reference evidence="1 2" key="1">
    <citation type="submission" date="2016-05" db="EMBL/GenBank/DDBJ databases">
        <title>Single-cell genome of chain-forming Candidatus Thiomargarita nelsonii and comparison to other large sulfur-oxidizing bacteria.</title>
        <authorList>
            <person name="Winkel M."/>
            <person name="Salman V."/>
            <person name="Woyke T."/>
            <person name="Schulz-Vogt H."/>
            <person name="Richter M."/>
            <person name="Flood B."/>
            <person name="Bailey J."/>
            <person name="Amann R."/>
            <person name="Mussmann M."/>
        </authorList>
    </citation>
    <scope>NUCLEOTIDE SEQUENCE [LARGE SCALE GENOMIC DNA]</scope>
    <source>
        <strain evidence="1 2">THI036</strain>
    </source>
</reference>
<evidence type="ECO:0000313" key="1">
    <source>
        <dbReference type="EMBL" id="OAD20523.1"/>
    </source>
</evidence>
<dbReference type="Proteomes" id="UP000076962">
    <property type="component" value="Unassembled WGS sequence"/>
</dbReference>
<accession>A0A176RXL6</accession>
<sequence length="614" mass="67820">MKPRKYKLLIILTLLTLIVGCPNQVLVPPEKYKHESRASVTENVTVYTKGLKCVGKLIKDSGQAGQMTAAIGKIRDKTGNYQGGPGPLTQAASDMAMTALAKISTLNIVGIEGREDLAHIPLSGEQINPVGIGSIGDVVPSHFFLAGSISEYNIDLRTRNWGFSFLRKLLKLKASGSDSVINVAMDLRLVASESGNIIKNSQGELLVVSLQNNLVTRNIGGSIFRTWTDMSGGADFAFKINDPKHLAIREIIDRGVLMLIGQLFEVKWQQCDVKKVPPGASYTKIPVVKDSTPTLSKDPTLMPGLPAPPAVNPADWSQSLIAKLANSLSTKRTLYFNIPKIKNKTTNYFESQLLGALMKNNLFKRLDSMTDLPKSELDQMSAKQLRKKVAASRHGFSIMGALLDAESELSWKVSSSDSKVKVTVFLVDKSKFSVLTESVTFPLSALSNEMAQALMEMPNGFSSQTGLLLFKNDMFDDTDLMIDFVTTHGNGFVSYQEDEKVRFLMRTNRAAYPYVFILDYWGDSQKGITRLYPRSPGVPPKRLDANKVWVFSNDSPIESSDRYMLWVIASEKPIDFPEDLSIEWLRSADMQELVGQGVGVGEYTDMGVIIHTRK</sequence>
<dbReference type="GO" id="GO:0030288">
    <property type="term" value="C:outer membrane-bounded periplasmic space"/>
    <property type="evidence" value="ECO:0007669"/>
    <property type="project" value="InterPro"/>
</dbReference>
<dbReference type="InterPro" id="IPR005534">
    <property type="entry name" value="Curli_assmbl/transp-comp_CsgG"/>
</dbReference>
<dbReference type="EMBL" id="LUTY01002308">
    <property type="protein sequence ID" value="OAD20523.1"/>
    <property type="molecule type" value="Genomic_DNA"/>
</dbReference>
<dbReference type="Gene3D" id="3.40.50.10610">
    <property type="entry name" value="ABC-type transport auxiliary lipoprotein component"/>
    <property type="match status" value="1"/>
</dbReference>
<dbReference type="Pfam" id="PF03783">
    <property type="entry name" value="CsgG"/>
    <property type="match status" value="1"/>
</dbReference>
<organism evidence="1 2">
    <name type="scientific">Candidatus Thiomargarita nelsonii</name>
    <dbReference type="NCBI Taxonomy" id="1003181"/>
    <lineage>
        <taxon>Bacteria</taxon>
        <taxon>Pseudomonadati</taxon>
        <taxon>Pseudomonadota</taxon>
        <taxon>Gammaproteobacteria</taxon>
        <taxon>Thiotrichales</taxon>
        <taxon>Thiotrichaceae</taxon>
        <taxon>Thiomargarita</taxon>
    </lineage>
</organism>
<evidence type="ECO:0000313" key="2">
    <source>
        <dbReference type="Proteomes" id="UP000076962"/>
    </source>
</evidence>
<keyword evidence="2" id="KW-1185">Reference proteome</keyword>